<protein>
    <submittedName>
        <fullName evidence="2">Uncharacterized protein</fullName>
    </submittedName>
</protein>
<name>A0AAD5MQ45_PARTN</name>
<keyword evidence="1" id="KW-0472">Membrane</keyword>
<feature type="transmembrane region" description="Helical" evidence="1">
    <location>
        <begin position="81"/>
        <end position="101"/>
    </location>
</feature>
<dbReference type="EMBL" id="JAHQIW010000480">
    <property type="protein sequence ID" value="KAJ1348314.1"/>
    <property type="molecule type" value="Genomic_DNA"/>
</dbReference>
<reference evidence="2" key="1">
    <citation type="submission" date="2021-06" db="EMBL/GenBank/DDBJ databases">
        <title>Parelaphostrongylus tenuis whole genome reference sequence.</title>
        <authorList>
            <person name="Garwood T.J."/>
            <person name="Larsen P.A."/>
            <person name="Fountain-Jones N.M."/>
            <person name="Garbe J.R."/>
            <person name="Macchietto M.G."/>
            <person name="Kania S.A."/>
            <person name="Gerhold R.W."/>
            <person name="Richards J.E."/>
            <person name="Wolf T.M."/>
        </authorList>
    </citation>
    <scope>NUCLEOTIDE SEQUENCE</scope>
    <source>
        <strain evidence="2">MNPRO001-30</strain>
        <tissue evidence="2">Meninges</tissue>
    </source>
</reference>
<sequence length="117" mass="13048">MAIRTQELGIVRKTSAERKTVQHVTIHLTGTVACSSSASLGMGHVIAMIWAKPSKRAYAAEMQYQSSQKARGKKTGKTYHVLPFLYKMLVVAVKLFMLWYVCTFSGSMSDFIISIIE</sequence>
<evidence type="ECO:0000313" key="2">
    <source>
        <dbReference type="EMBL" id="KAJ1348314.1"/>
    </source>
</evidence>
<keyword evidence="1" id="KW-0812">Transmembrane</keyword>
<organism evidence="2 3">
    <name type="scientific">Parelaphostrongylus tenuis</name>
    <name type="common">Meningeal worm</name>
    <dbReference type="NCBI Taxonomy" id="148309"/>
    <lineage>
        <taxon>Eukaryota</taxon>
        <taxon>Metazoa</taxon>
        <taxon>Ecdysozoa</taxon>
        <taxon>Nematoda</taxon>
        <taxon>Chromadorea</taxon>
        <taxon>Rhabditida</taxon>
        <taxon>Rhabditina</taxon>
        <taxon>Rhabditomorpha</taxon>
        <taxon>Strongyloidea</taxon>
        <taxon>Metastrongylidae</taxon>
        <taxon>Parelaphostrongylus</taxon>
    </lineage>
</organism>
<gene>
    <name evidence="2" type="ORF">KIN20_003590</name>
</gene>
<keyword evidence="3" id="KW-1185">Reference proteome</keyword>
<accession>A0AAD5MQ45</accession>
<comment type="caution">
    <text evidence="2">The sequence shown here is derived from an EMBL/GenBank/DDBJ whole genome shotgun (WGS) entry which is preliminary data.</text>
</comment>
<proteinExistence type="predicted"/>
<evidence type="ECO:0000256" key="1">
    <source>
        <dbReference type="SAM" id="Phobius"/>
    </source>
</evidence>
<evidence type="ECO:0000313" key="3">
    <source>
        <dbReference type="Proteomes" id="UP001196413"/>
    </source>
</evidence>
<keyword evidence="1" id="KW-1133">Transmembrane helix</keyword>
<dbReference type="AlphaFoldDB" id="A0AAD5MQ45"/>
<dbReference type="PROSITE" id="PS51257">
    <property type="entry name" value="PROKAR_LIPOPROTEIN"/>
    <property type="match status" value="1"/>
</dbReference>
<dbReference type="Proteomes" id="UP001196413">
    <property type="component" value="Unassembled WGS sequence"/>
</dbReference>